<sequence length="126" mass="14876">MAEELARAVEAHEARRQDDYQKALAYLHECYDRELELARSHAKTEATAVLHEEAKRLEDSWNARMDQVTKQLNYEWETQRSLILQEKGRELDAMARKHSDHVQVIQDENRLASIFWFPSNVLIRSP</sequence>
<dbReference type="VEuPathDB" id="FungiDB:H310_07845"/>
<dbReference type="AlphaFoldDB" id="A0A024U0K9"/>
<dbReference type="GeneID" id="20084895"/>
<dbReference type="EMBL" id="KI913966">
    <property type="protein sequence ID" value="ETV99803.1"/>
    <property type="molecule type" value="Genomic_DNA"/>
</dbReference>
<dbReference type="RefSeq" id="XP_008871579.1">
    <property type="nucleotide sequence ID" value="XM_008873357.1"/>
</dbReference>
<proteinExistence type="predicted"/>
<gene>
    <name evidence="1" type="ORF">H310_07845</name>
</gene>
<evidence type="ECO:0000313" key="1">
    <source>
        <dbReference type="EMBL" id="ETV99803.1"/>
    </source>
</evidence>
<reference evidence="1" key="1">
    <citation type="submission" date="2013-12" db="EMBL/GenBank/DDBJ databases">
        <title>The Genome Sequence of Aphanomyces invadans NJM9701.</title>
        <authorList>
            <consortium name="The Broad Institute Genomics Platform"/>
            <person name="Russ C."/>
            <person name="Tyler B."/>
            <person name="van West P."/>
            <person name="Dieguez-Uribeondo J."/>
            <person name="Young S.K."/>
            <person name="Zeng Q."/>
            <person name="Gargeya S."/>
            <person name="Fitzgerald M."/>
            <person name="Abouelleil A."/>
            <person name="Alvarado L."/>
            <person name="Chapman S.B."/>
            <person name="Gainer-Dewar J."/>
            <person name="Goldberg J."/>
            <person name="Griggs A."/>
            <person name="Gujja S."/>
            <person name="Hansen M."/>
            <person name="Howarth C."/>
            <person name="Imamovic A."/>
            <person name="Ireland A."/>
            <person name="Larimer J."/>
            <person name="McCowan C."/>
            <person name="Murphy C."/>
            <person name="Pearson M."/>
            <person name="Poon T.W."/>
            <person name="Priest M."/>
            <person name="Roberts A."/>
            <person name="Saif S."/>
            <person name="Shea T."/>
            <person name="Sykes S."/>
            <person name="Wortman J."/>
            <person name="Nusbaum C."/>
            <person name="Birren B."/>
        </authorList>
    </citation>
    <scope>NUCLEOTIDE SEQUENCE [LARGE SCALE GENOMIC DNA]</scope>
    <source>
        <strain evidence="1">NJM9701</strain>
    </source>
</reference>
<protein>
    <submittedName>
        <fullName evidence="1">Uncharacterized protein</fullName>
    </submittedName>
</protein>
<organism evidence="1">
    <name type="scientific">Aphanomyces invadans</name>
    <dbReference type="NCBI Taxonomy" id="157072"/>
    <lineage>
        <taxon>Eukaryota</taxon>
        <taxon>Sar</taxon>
        <taxon>Stramenopiles</taxon>
        <taxon>Oomycota</taxon>
        <taxon>Saprolegniomycetes</taxon>
        <taxon>Saprolegniales</taxon>
        <taxon>Verrucalvaceae</taxon>
        <taxon>Aphanomyces</taxon>
    </lineage>
</organism>
<name>A0A024U0K9_9STRA</name>
<accession>A0A024U0K9</accession>